<name>A0A0E9WGM4_ANGAN</name>
<protein>
    <submittedName>
        <fullName evidence="1">Uncharacterized protein</fullName>
    </submittedName>
</protein>
<organism evidence="1">
    <name type="scientific">Anguilla anguilla</name>
    <name type="common">European freshwater eel</name>
    <name type="synonym">Muraena anguilla</name>
    <dbReference type="NCBI Taxonomy" id="7936"/>
    <lineage>
        <taxon>Eukaryota</taxon>
        <taxon>Metazoa</taxon>
        <taxon>Chordata</taxon>
        <taxon>Craniata</taxon>
        <taxon>Vertebrata</taxon>
        <taxon>Euteleostomi</taxon>
        <taxon>Actinopterygii</taxon>
        <taxon>Neopterygii</taxon>
        <taxon>Teleostei</taxon>
        <taxon>Anguilliformes</taxon>
        <taxon>Anguillidae</taxon>
        <taxon>Anguilla</taxon>
    </lineage>
</organism>
<dbReference type="AlphaFoldDB" id="A0A0E9WGM4"/>
<dbReference type="EMBL" id="GBXM01019038">
    <property type="protein sequence ID" value="JAH89539.1"/>
    <property type="molecule type" value="Transcribed_RNA"/>
</dbReference>
<accession>A0A0E9WGM4</accession>
<sequence length="79" mass="8952">MVIGNALPVKYNCKPLNKYTHMAISGNVLFSSSKLLVVTEQCINIIHVHVCCHAQPGTKQCNFLKSQEYPSLYKYTKYT</sequence>
<reference evidence="1" key="1">
    <citation type="submission" date="2014-11" db="EMBL/GenBank/DDBJ databases">
        <authorList>
            <person name="Amaro Gonzalez C."/>
        </authorList>
    </citation>
    <scope>NUCLEOTIDE SEQUENCE</scope>
</reference>
<reference evidence="1" key="2">
    <citation type="journal article" date="2015" name="Fish Shellfish Immunol.">
        <title>Early steps in the European eel (Anguilla anguilla)-Vibrio vulnificus interaction in the gills: Role of the RtxA13 toxin.</title>
        <authorList>
            <person name="Callol A."/>
            <person name="Pajuelo D."/>
            <person name="Ebbesson L."/>
            <person name="Teles M."/>
            <person name="MacKenzie S."/>
            <person name="Amaro C."/>
        </authorList>
    </citation>
    <scope>NUCLEOTIDE SEQUENCE</scope>
</reference>
<evidence type="ECO:0000313" key="1">
    <source>
        <dbReference type="EMBL" id="JAH89539.1"/>
    </source>
</evidence>
<proteinExistence type="predicted"/>